<evidence type="ECO:0000256" key="1">
    <source>
        <dbReference type="ARBA" id="ARBA00004496"/>
    </source>
</evidence>
<protein>
    <recommendedName>
        <fullName evidence="3 5">Regulatory protein RecX</fullName>
    </recommendedName>
</protein>
<accession>A0A157SUC3</accession>
<dbReference type="PATRIC" id="fig|123899.6.peg.3987"/>
<dbReference type="GO" id="GO:0005737">
    <property type="term" value="C:cytoplasm"/>
    <property type="evidence" value="ECO:0007669"/>
    <property type="project" value="UniProtKB-SubCell"/>
</dbReference>
<dbReference type="Pfam" id="PF21981">
    <property type="entry name" value="RecX_HTH3"/>
    <property type="match status" value="1"/>
</dbReference>
<dbReference type="HAMAP" id="MF_01114">
    <property type="entry name" value="RecX"/>
    <property type="match status" value="1"/>
</dbReference>
<dbReference type="InterPro" id="IPR036388">
    <property type="entry name" value="WH-like_DNA-bd_sf"/>
</dbReference>
<comment type="function">
    <text evidence="5">Modulates RecA activity.</text>
</comment>
<dbReference type="PANTHER" id="PTHR33602">
    <property type="entry name" value="REGULATORY PROTEIN RECX FAMILY PROTEIN"/>
    <property type="match status" value="1"/>
</dbReference>
<dbReference type="OrthoDB" id="5295441at2"/>
<feature type="domain" description="RecX second three-helical" evidence="6">
    <location>
        <begin position="107"/>
        <end position="142"/>
    </location>
</feature>
<feature type="domain" description="RecX third three-helical" evidence="7">
    <location>
        <begin position="150"/>
        <end position="194"/>
    </location>
</feature>
<dbReference type="InterPro" id="IPR003783">
    <property type="entry name" value="Regulatory_RecX"/>
</dbReference>
<evidence type="ECO:0000313" key="9">
    <source>
        <dbReference type="EMBL" id="SAI74062.1"/>
    </source>
</evidence>
<evidence type="ECO:0000259" key="6">
    <source>
        <dbReference type="Pfam" id="PF02631"/>
    </source>
</evidence>
<dbReference type="eggNOG" id="COG2137">
    <property type="taxonomic scope" value="Bacteria"/>
</dbReference>
<evidence type="ECO:0000256" key="5">
    <source>
        <dbReference type="HAMAP-Rule" id="MF_01114"/>
    </source>
</evidence>
<dbReference type="GeneID" id="56588792"/>
<dbReference type="InterPro" id="IPR053924">
    <property type="entry name" value="RecX_HTH_2nd"/>
</dbReference>
<dbReference type="GO" id="GO:0006282">
    <property type="term" value="P:regulation of DNA repair"/>
    <property type="evidence" value="ECO:0007669"/>
    <property type="project" value="UniProtKB-UniRule"/>
</dbReference>
<comment type="similarity">
    <text evidence="2 5">Belongs to the RecX family.</text>
</comment>
<organism evidence="9 10">
    <name type="scientific">Bordetella trematum</name>
    <dbReference type="NCBI Taxonomy" id="123899"/>
    <lineage>
        <taxon>Bacteria</taxon>
        <taxon>Pseudomonadati</taxon>
        <taxon>Pseudomonadota</taxon>
        <taxon>Betaproteobacteria</taxon>
        <taxon>Burkholderiales</taxon>
        <taxon>Alcaligenaceae</taxon>
        <taxon>Bordetella</taxon>
    </lineage>
</organism>
<evidence type="ECO:0000256" key="2">
    <source>
        <dbReference type="ARBA" id="ARBA00009695"/>
    </source>
</evidence>
<evidence type="ECO:0000259" key="7">
    <source>
        <dbReference type="Pfam" id="PF21981"/>
    </source>
</evidence>
<dbReference type="NCBIfam" id="NF001055">
    <property type="entry name" value="PRK00117.2-5"/>
    <property type="match status" value="1"/>
</dbReference>
<dbReference type="AlphaFoldDB" id="A0A157SUC3"/>
<dbReference type="Pfam" id="PF21982">
    <property type="entry name" value="RecX_HTH1"/>
    <property type="match status" value="1"/>
</dbReference>
<evidence type="ECO:0000259" key="8">
    <source>
        <dbReference type="Pfam" id="PF21982"/>
    </source>
</evidence>
<dbReference type="PANTHER" id="PTHR33602:SF1">
    <property type="entry name" value="REGULATORY PROTEIN RECX FAMILY PROTEIN"/>
    <property type="match status" value="1"/>
</dbReference>
<name>A0A157SUC3_9BORD</name>
<dbReference type="Proteomes" id="UP000076825">
    <property type="component" value="Chromosome 1"/>
</dbReference>
<dbReference type="KEGG" id="btrm:SAMEA390648703990"/>
<dbReference type="STRING" id="123899.SAMEA3906487_03990"/>
<evidence type="ECO:0000256" key="4">
    <source>
        <dbReference type="ARBA" id="ARBA00022490"/>
    </source>
</evidence>
<comment type="subcellular location">
    <subcellularLocation>
        <location evidence="1 5">Cytoplasm</location>
    </subcellularLocation>
</comment>
<keyword evidence="10" id="KW-1185">Reference proteome</keyword>
<dbReference type="RefSeq" id="WP_063492471.1">
    <property type="nucleotide sequence ID" value="NZ_CP016340.1"/>
</dbReference>
<proteinExistence type="inferred from homology"/>
<dbReference type="Gene3D" id="1.10.10.10">
    <property type="entry name" value="Winged helix-like DNA-binding domain superfamily/Winged helix DNA-binding domain"/>
    <property type="match status" value="3"/>
</dbReference>
<sequence length="200" mass="22606">MSRWQPRSQARSAASARQRLDDEFETLAPVAARSLENEVCADEEGPLQSAAPVRSGPSLKARAVGYLSRREHSRAELARKLQPYAQEGDDVDAILDALQKEGWQSNTRFAQSLVNRRAARQGTARIVQELRQSGVDDGDIAELRDQLRETEHARALEVWRRRFDDKPQDRQAYAKQARFLAGRGFSHDVIRRILGGNDED</sequence>
<dbReference type="Pfam" id="PF02631">
    <property type="entry name" value="RecX_HTH2"/>
    <property type="match status" value="1"/>
</dbReference>
<dbReference type="InterPro" id="IPR053925">
    <property type="entry name" value="RecX_HTH_3rd"/>
</dbReference>
<feature type="domain" description="RecX first three-helical" evidence="8">
    <location>
        <begin position="60"/>
        <end position="96"/>
    </location>
</feature>
<dbReference type="EMBL" id="LT546645">
    <property type="protein sequence ID" value="SAI74062.1"/>
    <property type="molecule type" value="Genomic_DNA"/>
</dbReference>
<evidence type="ECO:0000256" key="3">
    <source>
        <dbReference type="ARBA" id="ARBA00018111"/>
    </source>
</evidence>
<dbReference type="InterPro" id="IPR053926">
    <property type="entry name" value="RecX_HTH_1st"/>
</dbReference>
<gene>
    <name evidence="5 9" type="primary">recX</name>
    <name evidence="9" type="ORF">SAMEA3906487_03990</name>
</gene>
<keyword evidence="4 5" id="KW-0963">Cytoplasm</keyword>
<reference evidence="9 10" key="1">
    <citation type="submission" date="2016-04" db="EMBL/GenBank/DDBJ databases">
        <authorList>
            <consortium name="Pathogen Informatics"/>
        </authorList>
    </citation>
    <scope>NUCLEOTIDE SEQUENCE [LARGE SCALE GENOMIC DNA]</scope>
    <source>
        <strain evidence="9 10">H044680328</strain>
    </source>
</reference>
<evidence type="ECO:0000313" key="10">
    <source>
        <dbReference type="Proteomes" id="UP000076825"/>
    </source>
</evidence>